<feature type="compositionally biased region" description="Basic residues" evidence="5">
    <location>
        <begin position="373"/>
        <end position="391"/>
    </location>
</feature>
<dbReference type="GO" id="GO:0046872">
    <property type="term" value="F:metal ion binding"/>
    <property type="evidence" value="ECO:0007669"/>
    <property type="project" value="UniProtKB-KW"/>
</dbReference>
<dbReference type="Gene3D" id="1.10.1410.10">
    <property type="match status" value="1"/>
</dbReference>
<name>A0A3M7MCY6_9PLEO</name>
<dbReference type="AlphaFoldDB" id="A0A3M7MCY6"/>
<dbReference type="GO" id="GO:0031123">
    <property type="term" value="P:RNA 3'-end processing"/>
    <property type="evidence" value="ECO:0007669"/>
    <property type="project" value="TreeGrafter"/>
</dbReference>
<evidence type="ECO:0000313" key="9">
    <source>
        <dbReference type="Proteomes" id="UP000265663"/>
    </source>
</evidence>
<feature type="region of interest" description="Disordered" evidence="5">
    <location>
        <begin position="354"/>
        <end position="414"/>
    </location>
</feature>
<evidence type="ECO:0000256" key="4">
    <source>
        <dbReference type="ARBA" id="ARBA00022842"/>
    </source>
</evidence>
<dbReference type="GO" id="GO:0010605">
    <property type="term" value="P:negative regulation of macromolecule metabolic process"/>
    <property type="evidence" value="ECO:0007669"/>
    <property type="project" value="UniProtKB-ARBA"/>
</dbReference>
<dbReference type="Pfam" id="PF22600">
    <property type="entry name" value="MTPAP-like_central"/>
    <property type="match status" value="1"/>
</dbReference>
<evidence type="ECO:0000259" key="6">
    <source>
        <dbReference type="Pfam" id="PF03828"/>
    </source>
</evidence>
<dbReference type="Gene3D" id="3.30.460.10">
    <property type="entry name" value="Beta Polymerase, domain 2"/>
    <property type="match status" value="1"/>
</dbReference>
<keyword evidence="3" id="KW-0479">Metal-binding</keyword>
<evidence type="ECO:0000256" key="2">
    <source>
        <dbReference type="ARBA" id="ARBA00012388"/>
    </source>
</evidence>
<feature type="region of interest" description="Disordered" evidence="5">
    <location>
        <begin position="99"/>
        <end position="296"/>
    </location>
</feature>
<feature type="domain" description="Poly(A) RNA polymerase mitochondrial-like central palm" evidence="7">
    <location>
        <begin position="447"/>
        <end position="587"/>
    </location>
</feature>
<dbReference type="EC" id="2.7.7.19" evidence="2"/>
<organism evidence="8 9">
    <name type="scientific">Pyrenophora seminiperda CCB06</name>
    <dbReference type="NCBI Taxonomy" id="1302712"/>
    <lineage>
        <taxon>Eukaryota</taxon>
        <taxon>Fungi</taxon>
        <taxon>Dikarya</taxon>
        <taxon>Ascomycota</taxon>
        <taxon>Pezizomycotina</taxon>
        <taxon>Dothideomycetes</taxon>
        <taxon>Pleosporomycetidae</taxon>
        <taxon>Pleosporales</taxon>
        <taxon>Pleosporineae</taxon>
        <taxon>Pleosporaceae</taxon>
        <taxon>Pyrenophora</taxon>
    </lineage>
</organism>
<keyword evidence="9" id="KW-1185">Reference proteome</keyword>
<reference evidence="8 9" key="1">
    <citation type="journal article" date="2014" name="PLoS ONE">
        <title>De novo Genome Assembly of the Fungal Plant Pathogen Pyrenophora semeniperda.</title>
        <authorList>
            <person name="Soliai M.M."/>
            <person name="Meyer S.E."/>
            <person name="Udall J.A."/>
            <person name="Elzinga D.E."/>
            <person name="Hermansen R.A."/>
            <person name="Bodily P.M."/>
            <person name="Hart A.A."/>
            <person name="Coleman C.E."/>
        </authorList>
    </citation>
    <scope>NUCLEOTIDE SEQUENCE [LARGE SCALE GENOMIC DNA]</scope>
    <source>
        <strain evidence="8 9">CCB06</strain>
        <tissue evidence="8">Mycelium</tissue>
    </source>
</reference>
<proteinExistence type="inferred from homology"/>
<dbReference type="GO" id="GO:0043634">
    <property type="term" value="P:polyadenylation-dependent ncRNA catabolic process"/>
    <property type="evidence" value="ECO:0007669"/>
    <property type="project" value="TreeGrafter"/>
</dbReference>
<dbReference type="SUPFAM" id="SSF81301">
    <property type="entry name" value="Nucleotidyltransferase"/>
    <property type="match status" value="1"/>
</dbReference>
<dbReference type="InterPro" id="IPR043519">
    <property type="entry name" value="NT_sf"/>
</dbReference>
<feature type="compositionally biased region" description="Low complexity" evidence="5">
    <location>
        <begin position="392"/>
        <end position="402"/>
    </location>
</feature>
<dbReference type="EMBL" id="KE747832">
    <property type="protein sequence ID" value="RMZ72371.1"/>
    <property type="molecule type" value="Genomic_DNA"/>
</dbReference>
<sequence>MLLAGNYQLPVTTNYFAQLANDKGRASGVAVTPDPERQQMALMTLMALMAWYCVLACTTKLSVSFAPTFIYRTFAAGNHPPQQTRPSIARHIAFIRQTRRAMGDTYRPSKRPSRERPLADRMTFTGSGGNRPDNQTQFTFEHSHEAPSFPPASSSNARESDHPSARRRKRGGASHPFGNRGNGNRRGRGGFKKTAPHERALLTHRDAGTPERALGVADGSNRFLNPDDMSDDEDSDMDVDSSREGEEGESSEGREPKAARTQAKRADGDSVPKWSNPDPYTVLPPPDETTGKKRDVVKLIRKTRNAEAEKVVGHNSVAANNDFISLFDTDEEDEADEPARGSLNEMAHIQDVVKREQESMAPRSRQSRSPLSRSRRSRSPRSRSPRSRSPRSRSPLPRSQQRAPRKRPTRPTVILQEWRPRYNINSTPWLPSDDAYSHLSLTPDKWLHNEILDFYDFVAPKAFEHDQRNRLVERINAALGPHRFAYDNGRVLCFGSYPAGLYLPTADMDLVYVSDKHYNGGAPVVDMSDKRLGKGILHKAAKKLKDTGIPQGYAQVINAKVPIIKFQDKLTKLQVDISFENLSGVQAQATFAEWKRDYPDMVYLVALMKQFLAMRGLNEVHTGGIGGYTIICLIVHYLQLTPKPENLGECLLGFLACYGSQFDLSKYRIQMHPPALVEKASHYRRSQYWDLCSPLLANNLQTAYGIDGRQEKYDGLSIQDPNRPDNNISGGSHKAQVVFDAFREASETLRDRIQASRSGQNIGPSLLGCILGGNYEAYAKQRNHLKSLK</sequence>
<feature type="compositionally biased region" description="Basic and acidic residues" evidence="5">
    <location>
        <begin position="240"/>
        <end position="270"/>
    </location>
</feature>
<dbReference type="InterPro" id="IPR045862">
    <property type="entry name" value="Trf4-like"/>
</dbReference>
<dbReference type="PANTHER" id="PTHR23092">
    <property type="entry name" value="POLY(A) RNA POLYMERASE"/>
    <property type="match status" value="1"/>
</dbReference>
<keyword evidence="4" id="KW-0460">Magnesium</keyword>
<dbReference type="OrthoDB" id="273917at2759"/>
<dbReference type="GO" id="GO:0003729">
    <property type="term" value="F:mRNA binding"/>
    <property type="evidence" value="ECO:0007669"/>
    <property type="project" value="TreeGrafter"/>
</dbReference>
<feature type="compositionally biased region" description="Acidic residues" evidence="5">
    <location>
        <begin position="228"/>
        <end position="239"/>
    </location>
</feature>
<evidence type="ECO:0000256" key="1">
    <source>
        <dbReference type="ARBA" id="ARBA00008593"/>
    </source>
</evidence>
<evidence type="ECO:0000256" key="5">
    <source>
        <dbReference type="SAM" id="MobiDB-lite"/>
    </source>
</evidence>
<dbReference type="SUPFAM" id="SSF81631">
    <property type="entry name" value="PAP/OAS1 substrate-binding domain"/>
    <property type="match status" value="1"/>
</dbReference>
<dbReference type="InterPro" id="IPR054708">
    <property type="entry name" value="MTPAP-like_central"/>
</dbReference>
<evidence type="ECO:0000313" key="8">
    <source>
        <dbReference type="EMBL" id="RMZ72371.1"/>
    </source>
</evidence>
<evidence type="ECO:0000259" key="7">
    <source>
        <dbReference type="Pfam" id="PF22600"/>
    </source>
</evidence>
<evidence type="ECO:0000256" key="3">
    <source>
        <dbReference type="ARBA" id="ARBA00022723"/>
    </source>
</evidence>
<dbReference type="Pfam" id="PF03828">
    <property type="entry name" value="PAP_assoc"/>
    <property type="match status" value="1"/>
</dbReference>
<dbReference type="PANTHER" id="PTHR23092:SF15">
    <property type="entry name" value="INACTIVE NON-CANONICAL POLY(A) RNA POLYMERASE PROTEIN TRF4-2-RELATED"/>
    <property type="match status" value="1"/>
</dbReference>
<feature type="domain" description="PAP-associated" evidence="6">
    <location>
        <begin position="646"/>
        <end position="726"/>
    </location>
</feature>
<dbReference type="Proteomes" id="UP000265663">
    <property type="component" value="Unassembled WGS sequence"/>
</dbReference>
<dbReference type="InterPro" id="IPR002058">
    <property type="entry name" value="PAP_assoc"/>
</dbReference>
<dbReference type="GO" id="GO:0031499">
    <property type="term" value="C:TRAMP complex"/>
    <property type="evidence" value="ECO:0007669"/>
    <property type="project" value="TreeGrafter"/>
</dbReference>
<dbReference type="GO" id="GO:0005730">
    <property type="term" value="C:nucleolus"/>
    <property type="evidence" value="ECO:0007669"/>
    <property type="project" value="TreeGrafter"/>
</dbReference>
<gene>
    <name evidence="8" type="ORF">GMOD_00010234</name>
</gene>
<accession>A0A3M7MCY6</accession>
<dbReference type="CDD" id="cd05402">
    <property type="entry name" value="NT_PAP_TUTase"/>
    <property type="match status" value="1"/>
</dbReference>
<comment type="similarity">
    <text evidence="1">Belongs to the DNA polymerase type-B-like family.</text>
</comment>
<dbReference type="GO" id="GO:1990817">
    <property type="term" value="F:poly(A) RNA polymerase activity"/>
    <property type="evidence" value="ECO:0007669"/>
    <property type="project" value="UniProtKB-EC"/>
</dbReference>
<feature type="compositionally biased region" description="Basic and acidic residues" evidence="5">
    <location>
        <begin position="195"/>
        <end position="209"/>
    </location>
</feature>
<protein>
    <recommendedName>
        <fullName evidence="2">polynucleotide adenylyltransferase</fullName>
        <ecNumber evidence="2">2.7.7.19</ecNumber>
    </recommendedName>
</protein>
<feature type="compositionally biased region" description="Low complexity" evidence="5">
    <location>
        <begin position="361"/>
        <end position="372"/>
    </location>
</feature>